<dbReference type="SMART" id="SM00657">
    <property type="entry name" value="RPOL4c"/>
    <property type="match status" value="1"/>
</dbReference>
<gene>
    <name evidence="8" type="ORF">THRCLA_22498</name>
</gene>
<evidence type="ECO:0000256" key="2">
    <source>
        <dbReference type="ARBA" id="ARBA00006898"/>
    </source>
</evidence>
<dbReference type="SUPFAM" id="SSF47819">
    <property type="entry name" value="HRDC-like"/>
    <property type="match status" value="1"/>
</dbReference>
<dbReference type="InterPro" id="IPR038324">
    <property type="entry name" value="Rpb4/RPC9_sf"/>
</dbReference>
<keyword evidence="4" id="KW-0240">DNA-directed RNA polymerase</keyword>
<evidence type="ECO:0000313" key="8">
    <source>
        <dbReference type="EMBL" id="OQR90948.1"/>
    </source>
</evidence>
<dbReference type="InterPro" id="IPR010997">
    <property type="entry name" value="HRDC-like_sf"/>
</dbReference>
<dbReference type="InterPro" id="IPR038846">
    <property type="entry name" value="RPC9"/>
</dbReference>
<dbReference type="OrthoDB" id="1746530at2759"/>
<dbReference type="Gene3D" id="1.20.1250.40">
    <property type="match status" value="1"/>
</dbReference>
<keyword evidence="6" id="KW-0539">Nucleus</keyword>
<keyword evidence="5" id="KW-0804">Transcription</keyword>
<evidence type="ECO:0000313" key="9">
    <source>
        <dbReference type="Proteomes" id="UP000243217"/>
    </source>
</evidence>
<comment type="similarity">
    <text evidence="2">Belongs to the eukaryotic RPC9 RNA polymerase subunit family.</text>
</comment>
<accession>A0A1V9YYW0</accession>
<dbReference type="PANTHER" id="PTHR15561:SF0">
    <property type="entry name" value="DNA-DIRECTED RNA POLYMERASE III SUBUNIT RPC9"/>
    <property type="match status" value="1"/>
</dbReference>
<evidence type="ECO:0000256" key="6">
    <source>
        <dbReference type="ARBA" id="ARBA00023242"/>
    </source>
</evidence>
<dbReference type="AlphaFoldDB" id="A0A1V9YYW0"/>
<organism evidence="8 9">
    <name type="scientific">Thraustotheca clavata</name>
    <dbReference type="NCBI Taxonomy" id="74557"/>
    <lineage>
        <taxon>Eukaryota</taxon>
        <taxon>Sar</taxon>
        <taxon>Stramenopiles</taxon>
        <taxon>Oomycota</taxon>
        <taxon>Saprolegniomycetes</taxon>
        <taxon>Saprolegniales</taxon>
        <taxon>Achlyaceae</taxon>
        <taxon>Thraustotheca</taxon>
    </lineage>
</organism>
<feature type="domain" description="RNA polymerase Rpb4/RPC9 core" evidence="7">
    <location>
        <begin position="1"/>
        <end position="127"/>
    </location>
</feature>
<comment type="subcellular location">
    <subcellularLocation>
        <location evidence="1">Nucleus</location>
    </subcellularLocation>
</comment>
<dbReference type="EMBL" id="JNBS01002471">
    <property type="protein sequence ID" value="OQR90948.1"/>
    <property type="molecule type" value="Genomic_DNA"/>
</dbReference>
<dbReference type="Pfam" id="PF03874">
    <property type="entry name" value="RNA_pol_Rpb4"/>
    <property type="match status" value="1"/>
</dbReference>
<evidence type="ECO:0000259" key="7">
    <source>
        <dbReference type="SMART" id="SM00657"/>
    </source>
</evidence>
<evidence type="ECO:0000256" key="4">
    <source>
        <dbReference type="ARBA" id="ARBA00022478"/>
    </source>
</evidence>
<dbReference type="InterPro" id="IPR006590">
    <property type="entry name" value="RNA_pol_Rpb4/RPC9_core"/>
</dbReference>
<sequence>MKVLEVSEGPLTNYEVMMLVDERKQARMERKGPSSVLYAERNWIDSKVLKCLHNSSAKHLNEEMISNFMVDIAQFELTHAEKLQFLNHCPTELVDVHLIVEDCAGRFTEDQIDTLLAISVNTLSPLPEQDVHVKE</sequence>
<dbReference type="PANTHER" id="PTHR15561">
    <property type="entry name" value="CALCITONIN GENE-RELATED PEPTIDE-RECEPTOR COMPONENT PROTEIN"/>
    <property type="match status" value="1"/>
</dbReference>
<keyword evidence="9" id="KW-1185">Reference proteome</keyword>
<evidence type="ECO:0000256" key="1">
    <source>
        <dbReference type="ARBA" id="ARBA00004123"/>
    </source>
</evidence>
<protein>
    <recommendedName>
        <fullName evidence="3">DNA-directed RNA polymerase III subunit RPC9</fullName>
    </recommendedName>
</protein>
<proteinExistence type="inferred from homology"/>
<dbReference type="GO" id="GO:0006384">
    <property type="term" value="P:transcription initiation at RNA polymerase III promoter"/>
    <property type="evidence" value="ECO:0007669"/>
    <property type="project" value="InterPro"/>
</dbReference>
<dbReference type="GO" id="GO:0005666">
    <property type="term" value="C:RNA polymerase III complex"/>
    <property type="evidence" value="ECO:0007669"/>
    <property type="project" value="InterPro"/>
</dbReference>
<evidence type="ECO:0000256" key="5">
    <source>
        <dbReference type="ARBA" id="ARBA00023163"/>
    </source>
</evidence>
<reference evidence="8 9" key="1">
    <citation type="journal article" date="2014" name="Genome Biol. Evol.">
        <title>The secreted proteins of Achlya hypogyna and Thraustotheca clavata identify the ancestral oomycete secretome and reveal gene acquisitions by horizontal gene transfer.</title>
        <authorList>
            <person name="Misner I."/>
            <person name="Blouin N."/>
            <person name="Leonard G."/>
            <person name="Richards T.A."/>
            <person name="Lane C.E."/>
        </authorList>
    </citation>
    <scope>NUCLEOTIDE SEQUENCE [LARGE SCALE GENOMIC DNA]</scope>
    <source>
        <strain evidence="8 9">ATCC 34112</strain>
    </source>
</reference>
<dbReference type="STRING" id="74557.A0A1V9YYW0"/>
<name>A0A1V9YYW0_9STRA</name>
<comment type="caution">
    <text evidence="8">The sequence shown here is derived from an EMBL/GenBank/DDBJ whole genome shotgun (WGS) entry which is preliminary data.</text>
</comment>
<dbReference type="GO" id="GO:0000166">
    <property type="term" value="F:nucleotide binding"/>
    <property type="evidence" value="ECO:0007669"/>
    <property type="project" value="InterPro"/>
</dbReference>
<dbReference type="InterPro" id="IPR005574">
    <property type="entry name" value="Rpb4/RPC9"/>
</dbReference>
<dbReference type="Proteomes" id="UP000243217">
    <property type="component" value="Unassembled WGS sequence"/>
</dbReference>
<evidence type="ECO:0000256" key="3">
    <source>
        <dbReference type="ARBA" id="ARBA00016672"/>
    </source>
</evidence>